<accession>A0A179FUZ2</accession>
<dbReference type="Proteomes" id="UP000078397">
    <property type="component" value="Unassembled WGS sequence"/>
</dbReference>
<dbReference type="AlphaFoldDB" id="A0A179FUZ2"/>
<evidence type="ECO:0000313" key="3">
    <source>
        <dbReference type="Proteomes" id="UP000078397"/>
    </source>
</evidence>
<comment type="caution">
    <text evidence="2">The sequence shown here is derived from an EMBL/GenBank/DDBJ whole genome shotgun (WGS) entry which is preliminary data.</text>
</comment>
<gene>
    <name evidence="2" type="ORF">VFPPC_13778</name>
</gene>
<dbReference type="KEGG" id="pchm:VFPPC_13778"/>
<dbReference type="EMBL" id="LSBJ02000003">
    <property type="protein sequence ID" value="OAQ69058.1"/>
    <property type="molecule type" value="Genomic_DNA"/>
</dbReference>
<reference evidence="2 3" key="1">
    <citation type="journal article" date="2016" name="PLoS Pathog.">
        <title>Biosynthesis of antibiotic leucinostatins in bio-control fungus Purpureocillium lilacinum and their inhibition on phytophthora revealed by genome mining.</title>
        <authorList>
            <person name="Wang G."/>
            <person name="Liu Z."/>
            <person name="Lin R."/>
            <person name="Li E."/>
            <person name="Mao Z."/>
            <person name="Ling J."/>
            <person name="Yang Y."/>
            <person name="Yin W.B."/>
            <person name="Xie B."/>
        </authorList>
    </citation>
    <scope>NUCLEOTIDE SEQUENCE [LARGE SCALE GENOMIC DNA]</scope>
    <source>
        <strain evidence="2">170</strain>
    </source>
</reference>
<evidence type="ECO:0000256" key="1">
    <source>
        <dbReference type="SAM" id="MobiDB-lite"/>
    </source>
</evidence>
<organism evidence="2 3">
    <name type="scientific">Pochonia chlamydosporia 170</name>
    <dbReference type="NCBI Taxonomy" id="1380566"/>
    <lineage>
        <taxon>Eukaryota</taxon>
        <taxon>Fungi</taxon>
        <taxon>Dikarya</taxon>
        <taxon>Ascomycota</taxon>
        <taxon>Pezizomycotina</taxon>
        <taxon>Sordariomycetes</taxon>
        <taxon>Hypocreomycetidae</taxon>
        <taxon>Hypocreales</taxon>
        <taxon>Clavicipitaceae</taxon>
        <taxon>Pochonia</taxon>
    </lineage>
</organism>
<feature type="region of interest" description="Disordered" evidence="1">
    <location>
        <begin position="258"/>
        <end position="278"/>
    </location>
</feature>
<protein>
    <submittedName>
        <fullName evidence="2">Uncharacterized protein</fullName>
    </submittedName>
</protein>
<sequence length="328" mass="37307">MRRLFPFTRRLLIQPPLPSLSRQFPRRLLATTGRRLRPSATLPPLFSPSAANADADADADADAEADAEAEAEADGNKMEDLCAAHDGLSQLDSFSLYLRQRNIDKWGLVVYRCSYKNDAVWARIKEVIKSRILKSISKGNRGGENGEEHSAPCNIAETMDWTFVEDQASLDGISTHDLRARFLAQRREEFSREQLRAQDAVPSSLAQDTFESEARYNFFIKIDQDVLQQAVNEGIEDCSVDDESRLYSVFVNIVNANWTPEQEEQPERDPDTGSDQFAPLEGFTHEHVGWYRASVNKLDLEFYENLSAIDLTSMWYIDYQRPPEIVYG</sequence>
<feature type="compositionally biased region" description="Acidic residues" evidence="1">
    <location>
        <begin position="55"/>
        <end position="73"/>
    </location>
</feature>
<evidence type="ECO:0000313" key="2">
    <source>
        <dbReference type="EMBL" id="OAQ69058.1"/>
    </source>
</evidence>
<dbReference type="GeneID" id="28855544"/>
<proteinExistence type="predicted"/>
<keyword evidence="3" id="KW-1185">Reference proteome</keyword>
<dbReference type="OrthoDB" id="4424523at2759"/>
<dbReference type="STRING" id="1380566.A0A179FUZ2"/>
<feature type="region of interest" description="Disordered" evidence="1">
    <location>
        <begin position="39"/>
        <end position="75"/>
    </location>
</feature>
<dbReference type="RefSeq" id="XP_018145908.1">
    <property type="nucleotide sequence ID" value="XM_018291550.1"/>
</dbReference>
<name>A0A179FUZ2_METCM</name>